<feature type="compositionally biased region" description="Basic and acidic residues" evidence="1">
    <location>
        <begin position="74"/>
        <end position="86"/>
    </location>
</feature>
<dbReference type="OrthoDB" id="10420344at2759"/>
<gene>
    <name evidence="2" type="ORF">KP509_21G079900</name>
</gene>
<organism evidence="2 3">
    <name type="scientific">Ceratopteris richardii</name>
    <name type="common">Triangle waterfern</name>
    <dbReference type="NCBI Taxonomy" id="49495"/>
    <lineage>
        <taxon>Eukaryota</taxon>
        <taxon>Viridiplantae</taxon>
        <taxon>Streptophyta</taxon>
        <taxon>Embryophyta</taxon>
        <taxon>Tracheophyta</taxon>
        <taxon>Polypodiopsida</taxon>
        <taxon>Polypodiidae</taxon>
        <taxon>Polypodiales</taxon>
        <taxon>Pteridineae</taxon>
        <taxon>Pteridaceae</taxon>
        <taxon>Parkerioideae</taxon>
        <taxon>Ceratopteris</taxon>
    </lineage>
</organism>
<feature type="compositionally biased region" description="Acidic residues" evidence="1">
    <location>
        <begin position="87"/>
        <end position="105"/>
    </location>
</feature>
<feature type="compositionally biased region" description="Polar residues" evidence="1">
    <location>
        <begin position="30"/>
        <end position="40"/>
    </location>
</feature>
<feature type="region of interest" description="Disordered" evidence="1">
    <location>
        <begin position="395"/>
        <end position="415"/>
    </location>
</feature>
<keyword evidence="3" id="KW-1185">Reference proteome</keyword>
<feature type="region of interest" description="Disordered" evidence="1">
    <location>
        <begin position="329"/>
        <end position="348"/>
    </location>
</feature>
<feature type="region of interest" description="Disordered" evidence="1">
    <location>
        <begin position="192"/>
        <end position="223"/>
    </location>
</feature>
<feature type="compositionally biased region" description="Polar residues" evidence="1">
    <location>
        <begin position="63"/>
        <end position="73"/>
    </location>
</feature>
<dbReference type="AlphaFoldDB" id="A0A8T2SES1"/>
<evidence type="ECO:0000256" key="1">
    <source>
        <dbReference type="SAM" id="MobiDB-lite"/>
    </source>
</evidence>
<evidence type="ECO:0000313" key="2">
    <source>
        <dbReference type="EMBL" id="KAH7316144.1"/>
    </source>
</evidence>
<dbReference type="Proteomes" id="UP000825935">
    <property type="component" value="Chromosome 21"/>
</dbReference>
<proteinExistence type="predicted"/>
<feature type="region of interest" description="Disordered" evidence="1">
    <location>
        <begin position="270"/>
        <end position="289"/>
    </location>
</feature>
<feature type="compositionally biased region" description="Polar residues" evidence="1">
    <location>
        <begin position="1"/>
        <end position="10"/>
    </location>
</feature>
<feature type="compositionally biased region" description="Basic and acidic residues" evidence="1">
    <location>
        <begin position="20"/>
        <end position="29"/>
    </location>
</feature>
<comment type="caution">
    <text evidence="2">The sequence shown here is derived from an EMBL/GenBank/DDBJ whole genome shotgun (WGS) entry which is preliminary data.</text>
</comment>
<sequence>MASPDYSPSLSPAGEPSRLVGDHGSRSDIRTLTNDSTTVDLNMASDPQPCCDDDDPSGHTAYIDSNTYQSARSRQLDAGDDHNDHADDCDDDADDDNDGDDDDDAVSVPAAASADDDDDVASHDDSNDNPDDTNDELHGVSHRLQHQGLHFEEARPPLEPASGRFVHRNDNVFNAGSGSAGEKNMAGFSREFGSSSLATPRRPHSGTLRPLSGTRPLRIAPGTTHGTIRKTSIIPTVLRSTAGAAKSPYPREPLSPQITCLGRIRDKHFRSEPRDAVHGSGKPNVERKGRETARCCSRCLDTNSHPCGRRRGRKKNEKTRCLCRRRFASAGSRSAPSTPQPQLSQTRREKAAILAQTLTDLIADMRQAQGTRSDNYIPTEPPPNSLLLMREYRKGRRTAKEDESNEPAASTARGEDLGLLSRSSLSSFPIEILPYREAETSRNTSELLQISSASELSASTAIRGKESIPSKAENSFAATKRFQSSLSEIIEEEPELELQNRLVLYQRRSFPQLSPIETKHRT</sequence>
<reference evidence="2" key="1">
    <citation type="submission" date="2021-08" db="EMBL/GenBank/DDBJ databases">
        <title>WGS assembly of Ceratopteris richardii.</title>
        <authorList>
            <person name="Marchant D.B."/>
            <person name="Chen G."/>
            <person name="Jenkins J."/>
            <person name="Shu S."/>
            <person name="Leebens-Mack J."/>
            <person name="Grimwood J."/>
            <person name="Schmutz J."/>
            <person name="Soltis P."/>
            <person name="Soltis D."/>
            <person name="Chen Z.-H."/>
        </authorList>
    </citation>
    <scope>NUCLEOTIDE SEQUENCE</scope>
    <source>
        <strain evidence="2">Whitten #5841</strain>
        <tissue evidence="2">Leaf</tissue>
    </source>
</reference>
<protein>
    <submittedName>
        <fullName evidence="2">Uncharacterized protein</fullName>
    </submittedName>
</protein>
<name>A0A8T2SES1_CERRI</name>
<accession>A0A8T2SES1</accession>
<dbReference type="EMBL" id="CM035426">
    <property type="protein sequence ID" value="KAH7316144.1"/>
    <property type="molecule type" value="Genomic_DNA"/>
</dbReference>
<feature type="region of interest" description="Disordered" evidence="1">
    <location>
        <begin position="1"/>
        <end position="165"/>
    </location>
</feature>
<evidence type="ECO:0000313" key="3">
    <source>
        <dbReference type="Proteomes" id="UP000825935"/>
    </source>
</evidence>